<evidence type="ECO:0000313" key="1">
    <source>
        <dbReference type="EMBL" id="KAK4392736.1"/>
    </source>
</evidence>
<reference evidence="1" key="1">
    <citation type="submission" date="2020-06" db="EMBL/GenBank/DDBJ databases">
        <authorList>
            <person name="Li T."/>
            <person name="Hu X."/>
            <person name="Zhang T."/>
            <person name="Song X."/>
            <person name="Zhang H."/>
            <person name="Dai N."/>
            <person name="Sheng W."/>
            <person name="Hou X."/>
            <person name="Wei L."/>
        </authorList>
    </citation>
    <scope>NUCLEOTIDE SEQUENCE</scope>
    <source>
        <strain evidence="1">K16</strain>
        <tissue evidence="1">Leaf</tissue>
    </source>
</reference>
<dbReference type="CDD" id="cd09272">
    <property type="entry name" value="RNase_HI_RT_Ty1"/>
    <property type="match status" value="1"/>
</dbReference>
<reference evidence="1" key="2">
    <citation type="journal article" date="2024" name="Plant">
        <title>Genomic evolution and insights into agronomic trait innovations of Sesamum species.</title>
        <authorList>
            <person name="Miao H."/>
            <person name="Wang L."/>
            <person name="Qu L."/>
            <person name="Liu H."/>
            <person name="Sun Y."/>
            <person name="Le M."/>
            <person name="Wang Q."/>
            <person name="Wei S."/>
            <person name="Zheng Y."/>
            <person name="Lin W."/>
            <person name="Duan Y."/>
            <person name="Cao H."/>
            <person name="Xiong S."/>
            <person name="Wang X."/>
            <person name="Wei L."/>
            <person name="Li C."/>
            <person name="Ma Q."/>
            <person name="Ju M."/>
            <person name="Zhao R."/>
            <person name="Li G."/>
            <person name="Mu C."/>
            <person name="Tian Q."/>
            <person name="Mei H."/>
            <person name="Zhang T."/>
            <person name="Gao T."/>
            <person name="Zhang H."/>
        </authorList>
    </citation>
    <scope>NUCLEOTIDE SEQUENCE</scope>
    <source>
        <strain evidence="1">K16</strain>
    </source>
</reference>
<comment type="caution">
    <text evidence="1">The sequence shown here is derived from an EMBL/GenBank/DDBJ whole genome shotgun (WGS) entry which is preliminary data.</text>
</comment>
<sequence length="141" mass="16136">MDKSCVLSRELCPKTKEKNKLMAKIPYARVVGSLMYAMMCTRPDLCFAVRMVSRESLMLVGYIDADGSEDRDECKSTSGYAYLLGATIAYAKNKYHRRTKHICNRYHFIRDSIAQGEVVLRHISTNDMIVDPFTNPLLRDT</sequence>
<dbReference type="Proteomes" id="UP001289374">
    <property type="component" value="Unassembled WGS sequence"/>
</dbReference>
<accession>A0AAE2BP75</accession>
<dbReference type="AlphaFoldDB" id="A0AAE2BP75"/>
<gene>
    <name evidence="1" type="ORF">Sango_2051400</name>
</gene>
<evidence type="ECO:0000313" key="2">
    <source>
        <dbReference type="Proteomes" id="UP001289374"/>
    </source>
</evidence>
<organism evidence="1 2">
    <name type="scientific">Sesamum angolense</name>
    <dbReference type="NCBI Taxonomy" id="2727404"/>
    <lineage>
        <taxon>Eukaryota</taxon>
        <taxon>Viridiplantae</taxon>
        <taxon>Streptophyta</taxon>
        <taxon>Embryophyta</taxon>
        <taxon>Tracheophyta</taxon>
        <taxon>Spermatophyta</taxon>
        <taxon>Magnoliopsida</taxon>
        <taxon>eudicotyledons</taxon>
        <taxon>Gunneridae</taxon>
        <taxon>Pentapetalae</taxon>
        <taxon>asterids</taxon>
        <taxon>lamiids</taxon>
        <taxon>Lamiales</taxon>
        <taxon>Pedaliaceae</taxon>
        <taxon>Sesamum</taxon>
    </lineage>
</organism>
<protein>
    <submittedName>
        <fullName evidence="1">Retrovirus-related Pol polyprotein from transposon TNT 1-94</fullName>
    </submittedName>
</protein>
<name>A0AAE2BP75_9LAMI</name>
<proteinExistence type="predicted"/>
<dbReference type="EMBL" id="JACGWL010000011">
    <property type="protein sequence ID" value="KAK4392736.1"/>
    <property type="molecule type" value="Genomic_DNA"/>
</dbReference>
<keyword evidence="2" id="KW-1185">Reference proteome</keyword>